<evidence type="ECO:0000256" key="6">
    <source>
        <dbReference type="ARBA" id="ARBA00022801"/>
    </source>
</evidence>
<evidence type="ECO:0000259" key="8">
    <source>
        <dbReference type="Pfam" id="PF13359"/>
    </source>
</evidence>
<name>A0A9I9EDE0_CUCME</name>
<evidence type="ECO:0000256" key="3">
    <source>
        <dbReference type="ARBA" id="ARBA00006958"/>
    </source>
</evidence>
<keyword evidence="5" id="KW-0479">Metal-binding</keyword>
<dbReference type="GO" id="GO:0016787">
    <property type="term" value="F:hydrolase activity"/>
    <property type="evidence" value="ECO:0007669"/>
    <property type="project" value="UniProtKB-KW"/>
</dbReference>
<dbReference type="Gramene" id="MELO3C032214.2.1">
    <property type="protein sequence ID" value="MELO3C032214.2.1"/>
    <property type="gene ID" value="MELO3C032214.2"/>
</dbReference>
<evidence type="ECO:0000256" key="2">
    <source>
        <dbReference type="ARBA" id="ARBA00004123"/>
    </source>
</evidence>
<dbReference type="EnsemblPlants" id="MELO3C032214.2.1">
    <property type="protein sequence ID" value="MELO3C032214.2.1"/>
    <property type="gene ID" value="MELO3C032214.2"/>
</dbReference>
<dbReference type="PANTHER" id="PTHR22930">
    <property type="match status" value="1"/>
</dbReference>
<dbReference type="InterPro" id="IPR045249">
    <property type="entry name" value="HARBI1-like"/>
</dbReference>
<dbReference type="PANTHER" id="PTHR22930:SF293">
    <property type="entry name" value="PROTEIN ALP1-LIKE"/>
    <property type="match status" value="1"/>
</dbReference>
<keyword evidence="6" id="KW-0378">Hydrolase</keyword>
<feature type="domain" description="DDE Tnp4" evidence="8">
    <location>
        <begin position="27"/>
        <end position="150"/>
    </location>
</feature>
<evidence type="ECO:0000313" key="9">
    <source>
        <dbReference type="EnsemblPlants" id="MELO3C032214.2.1"/>
    </source>
</evidence>
<proteinExistence type="inferred from homology"/>
<dbReference type="GO" id="GO:0046872">
    <property type="term" value="F:metal ion binding"/>
    <property type="evidence" value="ECO:0007669"/>
    <property type="project" value="UniProtKB-KW"/>
</dbReference>
<comment type="similarity">
    <text evidence="3">Belongs to the HARBI1 family.</text>
</comment>
<dbReference type="AlphaFoldDB" id="A0A9I9EDE0"/>
<dbReference type="Pfam" id="PF13359">
    <property type="entry name" value="DDE_Tnp_4"/>
    <property type="match status" value="1"/>
</dbReference>
<reference evidence="9" key="1">
    <citation type="submission" date="2023-03" db="UniProtKB">
        <authorList>
            <consortium name="EnsemblPlants"/>
        </authorList>
    </citation>
    <scope>IDENTIFICATION</scope>
</reference>
<sequence>MINVGSVLRWAWYKFNVFELNNCLGALDGTYIKVNVPAIERLTFRTYKEEIATIVLSVCDTKGDFVYVLIDWEGFAVDSRILRDVLSRGNRLQVPKGHYYLCDASYPNAEGFLAPYRGQRYYLQEWRGAENALTNAKEYFNMKHSSTRMSLSAPSVLLRVVGPFFVGSHTILCKSSVAPY</sequence>
<comment type="subcellular location">
    <subcellularLocation>
        <location evidence="2">Nucleus</location>
    </subcellularLocation>
</comment>
<dbReference type="GO" id="GO:0005634">
    <property type="term" value="C:nucleus"/>
    <property type="evidence" value="ECO:0007669"/>
    <property type="project" value="UniProtKB-SubCell"/>
</dbReference>
<evidence type="ECO:0000256" key="4">
    <source>
        <dbReference type="ARBA" id="ARBA00022722"/>
    </source>
</evidence>
<accession>A0A9I9EDE0</accession>
<protein>
    <recommendedName>
        <fullName evidence="8">DDE Tnp4 domain-containing protein</fullName>
    </recommendedName>
</protein>
<keyword evidence="7" id="KW-0539">Nucleus</keyword>
<evidence type="ECO:0000256" key="1">
    <source>
        <dbReference type="ARBA" id="ARBA00001968"/>
    </source>
</evidence>
<keyword evidence="4" id="KW-0540">Nuclease</keyword>
<comment type="cofactor">
    <cofactor evidence="1">
        <name>a divalent metal cation</name>
        <dbReference type="ChEBI" id="CHEBI:60240"/>
    </cofactor>
</comment>
<dbReference type="InterPro" id="IPR027806">
    <property type="entry name" value="HARBI1_dom"/>
</dbReference>
<evidence type="ECO:0000256" key="5">
    <source>
        <dbReference type="ARBA" id="ARBA00022723"/>
    </source>
</evidence>
<dbReference type="GO" id="GO:0004518">
    <property type="term" value="F:nuclease activity"/>
    <property type="evidence" value="ECO:0007669"/>
    <property type="project" value="UniProtKB-KW"/>
</dbReference>
<organism evidence="9">
    <name type="scientific">Cucumis melo</name>
    <name type="common">Muskmelon</name>
    <dbReference type="NCBI Taxonomy" id="3656"/>
    <lineage>
        <taxon>Eukaryota</taxon>
        <taxon>Viridiplantae</taxon>
        <taxon>Streptophyta</taxon>
        <taxon>Embryophyta</taxon>
        <taxon>Tracheophyta</taxon>
        <taxon>Spermatophyta</taxon>
        <taxon>Magnoliopsida</taxon>
        <taxon>eudicotyledons</taxon>
        <taxon>Gunneridae</taxon>
        <taxon>Pentapetalae</taxon>
        <taxon>rosids</taxon>
        <taxon>fabids</taxon>
        <taxon>Cucurbitales</taxon>
        <taxon>Cucurbitaceae</taxon>
        <taxon>Benincaseae</taxon>
        <taxon>Cucumis</taxon>
    </lineage>
</organism>
<evidence type="ECO:0000256" key="7">
    <source>
        <dbReference type="ARBA" id="ARBA00023242"/>
    </source>
</evidence>